<dbReference type="Pfam" id="PF00573">
    <property type="entry name" value="Ribosomal_L4"/>
    <property type="match status" value="1"/>
</dbReference>
<feature type="region of interest" description="Disordered" evidence="7">
    <location>
        <begin position="43"/>
        <end position="77"/>
    </location>
</feature>
<evidence type="ECO:0000313" key="9">
    <source>
        <dbReference type="Proteomes" id="UP000242310"/>
    </source>
</evidence>
<dbReference type="GO" id="GO:0003735">
    <property type="term" value="F:structural constituent of ribosome"/>
    <property type="evidence" value="ECO:0007669"/>
    <property type="project" value="InterPro"/>
</dbReference>
<comment type="subunit">
    <text evidence="2 6">Part of the 50S ribosomal subunit.</text>
</comment>
<accession>A0A2P8H8N2</accession>
<dbReference type="EMBL" id="PYAV01000014">
    <property type="protein sequence ID" value="PSL42529.1"/>
    <property type="molecule type" value="Genomic_DNA"/>
</dbReference>
<keyword evidence="6" id="KW-0694">RNA-binding</keyword>
<dbReference type="InterPro" id="IPR023574">
    <property type="entry name" value="Ribosomal_uL4_dom_sf"/>
</dbReference>
<dbReference type="HAMAP" id="MF_01328_B">
    <property type="entry name" value="Ribosomal_uL4_B"/>
    <property type="match status" value="1"/>
</dbReference>
<dbReference type="PANTHER" id="PTHR10746:SF6">
    <property type="entry name" value="LARGE RIBOSOMAL SUBUNIT PROTEIN UL4M"/>
    <property type="match status" value="1"/>
</dbReference>
<dbReference type="PANTHER" id="PTHR10746">
    <property type="entry name" value="50S RIBOSOMAL PROTEIN L4"/>
    <property type="match status" value="1"/>
</dbReference>
<keyword evidence="4 6" id="KW-0687">Ribonucleoprotein</keyword>
<keyword evidence="6" id="KW-0699">rRNA-binding</keyword>
<dbReference type="GO" id="GO:0006412">
    <property type="term" value="P:translation"/>
    <property type="evidence" value="ECO:0007669"/>
    <property type="project" value="UniProtKB-UniRule"/>
</dbReference>
<dbReference type="GO" id="GO:1990904">
    <property type="term" value="C:ribonucleoprotein complex"/>
    <property type="evidence" value="ECO:0007669"/>
    <property type="project" value="UniProtKB-KW"/>
</dbReference>
<comment type="similarity">
    <text evidence="1 6">Belongs to the universal ribosomal protein uL4 family.</text>
</comment>
<name>A0A2P8H8N2_9BACI</name>
<proteinExistence type="inferred from homology"/>
<dbReference type="AlphaFoldDB" id="A0A2P8H8N2"/>
<evidence type="ECO:0000256" key="5">
    <source>
        <dbReference type="ARBA" id="ARBA00035244"/>
    </source>
</evidence>
<evidence type="ECO:0000256" key="2">
    <source>
        <dbReference type="ARBA" id="ARBA00011838"/>
    </source>
</evidence>
<dbReference type="SUPFAM" id="SSF52166">
    <property type="entry name" value="Ribosomal protein L4"/>
    <property type="match status" value="1"/>
</dbReference>
<comment type="caution">
    <text evidence="8">The sequence shown here is derived from an EMBL/GenBank/DDBJ whole genome shotgun (WGS) entry which is preliminary data.</text>
</comment>
<keyword evidence="3 6" id="KW-0689">Ribosomal protein</keyword>
<dbReference type="NCBIfam" id="TIGR03953">
    <property type="entry name" value="rplD_bact"/>
    <property type="match status" value="1"/>
</dbReference>
<dbReference type="InterPro" id="IPR013005">
    <property type="entry name" value="Ribosomal_uL4-like"/>
</dbReference>
<feature type="compositionally biased region" description="Basic residues" evidence="7">
    <location>
        <begin position="65"/>
        <end position="77"/>
    </location>
</feature>
<evidence type="ECO:0000256" key="1">
    <source>
        <dbReference type="ARBA" id="ARBA00010528"/>
    </source>
</evidence>
<evidence type="ECO:0000256" key="6">
    <source>
        <dbReference type="HAMAP-Rule" id="MF_01328"/>
    </source>
</evidence>
<dbReference type="GO" id="GO:0019843">
    <property type="term" value="F:rRNA binding"/>
    <property type="evidence" value="ECO:0007669"/>
    <property type="project" value="UniProtKB-UniRule"/>
</dbReference>
<organism evidence="8 9">
    <name type="scientific">Salsuginibacillus halophilus</name>
    <dbReference type="NCBI Taxonomy" id="517424"/>
    <lineage>
        <taxon>Bacteria</taxon>
        <taxon>Bacillati</taxon>
        <taxon>Bacillota</taxon>
        <taxon>Bacilli</taxon>
        <taxon>Bacillales</taxon>
        <taxon>Bacillaceae</taxon>
        <taxon>Salsuginibacillus</taxon>
    </lineage>
</organism>
<dbReference type="GO" id="GO:0005840">
    <property type="term" value="C:ribosome"/>
    <property type="evidence" value="ECO:0007669"/>
    <property type="project" value="UniProtKB-KW"/>
</dbReference>
<dbReference type="Gene3D" id="3.40.1370.10">
    <property type="match status" value="1"/>
</dbReference>
<dbReference type="OrthoDB" id="9803201at2"/>
<sequence>MPNVTLFNQSGSQAGDLELPATVFGITPNESVLYDAVIAQQANRRQGTQKAKTRSERRGGGAKPWRQKGTGRARHGSIRSPIWVGGGVAFAPQPRSYKVKMPKKARRLALRSAYASKLRDNELIVVDDFNLDAPKTKEMKDILTNLSANGKTLVVTADQDETVSLSARNLPGVTAVHAQEASVLEIVKHDYLVMTKGAVEKVEEVLG</sequence>
<comment type="function">
    <text evidence="6">Forms part of the polypeptide exit tunnel.</text>
</comment>
<evidence type="ECO:0000256" key="3">
    <source>
        <dbReference type="ARBA" id="ARBA00022980"/>
    </source>
</evidence>
<dbReference type="Proteomes" id="UP000242310">
    <property type="component" value="Unassembled WGS sequence"/>
</dbReference>
<keyword evidence="9" id="KW-1185">Reference proteome</keyword>
<comment type="function">
    <text evidence="6">One of the primary rRNA binding proteins, this protein initially binds near the 5'-end of the 23S rRNA. It is important during the early stages of 50S assembly. It makes multiple contacts with different domains of the 23S rRNA in the assembled 50S subunit and ribosome.</text>
</comment>
<dbReference type="InterPro" id="IPR002136">
    <property type="entry name" value="Ribosomal_uL4"/>
</dbReference>
<protein>
    <recommendedName>
        <fullName evidence="5 6">Large ribosomal subunit protein uL4</fullName>
    </recommendedName>
</protein>
<evidence type="ECO:0000256" key="4">
    <source>
        <dbReference type="ARBA" id="ARBA00023274"/>
    </source>
</evidence>
<evidence type="ECO:0000313" key="8">
    <source>
        <dbReference type="EMBL" id="PSL42529.1"/>
    </source>
</evidence>
<reference evidence="8 9" key="1">
    <citation type="submission" date="2018-03" db="EMBL/GenBank/DDBJ databases">
        <title>Genomic Encyclopedia of Type Strains, Phase III (KMG-III): the genomes of soil and plant-associated and newly described type strains.</title>
        <authorList>
            <person name="Whitman W."/>
        </authorList>
    </citation>
    <scope>NUCLEOTIDE SEQUENCE [LARGE SCALE GENOMIC DNA]</scope>
    <source>
        <strain evidence="8 9">CGMCC 1.07653</strain>
    </source>
</reference>
<gene>
    <name evidence="6" type="primary">rplD</name>
    <name evidence="8" type="ORF">B0H94_1143</name>
</gene>
<evidence type="ECO:0000256" key="7">
    <source>
        <dbReference type="SAM" id="MobiDB-lite"/>
    </source>
</evidence>
<dbReference type="RefSeq" id="WP_106589603.1">
    <property type="nucleotide sequence ID" value="NZ_PYAV01000014.1"/>
</dbReference>